<evidence type="ECO:0000256" key="1">
    <source>
        <dbReference type="SAM" id="Phobius"/>
    </source>
</evidence>
<keyword evidence="1" id="KW-0472">Membrane</keyword>
<dbReference type="AlphaFoldDB" id="M0CHY5"/>
<name>M0CHY5_9EURY</name>
<organism evidence="2 3">
    <name type="scientific">Halosimplex carlsbadense 2-9-1</name>
    <dbReference type="NCBI Taxonomy" id="797114"/>
    <lineage>
        <taxon>Archaea</taxon>
        <taxon>Methanobacteriati</taxon>
        <taxon>Methanobacteriota</taxon>
        <taxon>Stenosarchaea group</taxon>
        <taxon>Halobacteria</taxon>
        <taxon>Halobacteriales</taxon>
        <taxon>Haloarculaceae</taxon>
        <taxon>Halosimplex</taxon>
    </lineage>
</organism>
<keyword evidence="3" id="KW-1185">Reference proteome</keyword>
<protein>
    <submittedName>
        <fullName evidence="2">Uncharacterized protein</fullName>
    </submittedName>
</protein>
<gene>
    <name evidence="2" type="ORF">C475_18741</name>
</gene>
<dbReference type="Proteomes" id="UP000011626">
    <property type="component" value="Unassembled WGS sequence"/>
</dbReference>
<reference evidence="2 3" key="1">
    <citation type="journal article" date="2014" name="PLoS Genet.">
        <title>Phylogenetically driven sequencing of extremely halophilic archaea reveals strategies for static and dynamic osmo-response.</title>
        <authorList>
            <person name="Becker E.A."/>
            <person name="Seitzer P.M."/>
            <person name="Tritt A."/>
            <person name="Larsen D."/>
            <person name="Krusor M."/>
            <person name="Yao A.I."/>
            <person name="Wu D."/>
            <person name="Madern D."/>
            <person name="Eisen J.A."/>
            <person name="Darling A.E."/>
            <person name="Facciotti M.T."/>
        </authorList>
    </citation>
    <scope>NUCLEOTIDE SEQUENCE [LARGE SCALE GENOMIC DNA]</scope>
    <source>
        <strain evidence="2 3">2-9-1</strain>
    </source>
</reference>
<feature type="transmembrane region" description="Helical" evidence="1">
    <location>
        <begin position="36"/>
        <end position="55"/>
    </location>
</feature>
<evidence type="ECO:0000313" key="3">
    <source>
        <dbReference type="Proteomes" id="UP000011626"/>
    </source>
</evidence>
<keyword evidence="1" id="KW-0812">Transmembrane</keyword>
<dbReference type="EMBL" id="AOIU01000040">
    <property type="protein sequence ID" value="ELZ21484.1"/>
    <property type="molecule type" value="Genomic_DNA"/>
</dbReference>
<evidence type="ECO:0000313" key="2">
    <source>
        <dbReference type="EMBL" id="ELZ21484.1"/>
    </source>
</evidence>
<proteinExistence type="predicted"/>
<keyword evidence="1" id="KW-1133">Transmembrane helix</keyword>
<sequence>MSIQILLDKPHRASFLIDKQPRYFIRIHRFHPLTKSLYLGLWIAIVSPASAGFTIDFHSHLVWIFPKLPV</sequence>
<accession>M0CHY5</accession>
<comment type="caution">
    <text evidence="2">The sequence shown here is derived from an EMBL/GenBank/DDBJ whole genome shotgun (WGS) entry which is preliminary data.</text>
</comment>